<keyword evidence="1" id="KW-0812">Transmembrane</keyword>
<dbReference type="EMBL" id="CP017560">
    <property type="protein sequence ID" value="AOV08018.1"/>
    <property type="molecule type" value="Genomic_DNA"/>
</dbReference>
<evidence type="ECO:0000256" key="1">
    <source>
        <dbReference type="SAM" id="Phobius"/>
    </source>
</evidence>
<dbReference type="AlphaFoldDB" id="A0A1D8JH51"/>
<accession>A0A1D8JH51</accession>
<name>A0A1D8JH51_9BACL</name>
<keyword evidence="1" id="KW-0472">Membrane</keyword>
<dbReference type="KEGG" id="surl:BI350_11035"/>
<gene>
    <name evidence="2" type="ORF">BI350_11035</name>
</gene>
<evidence type="ECO:0000313" key="2">
    <source>
        <dbReference type="EMBL" id="AOV08018.1"/>
    </source>
</evidence>
<dbReference type="RefSeq" id="WP_075528165.1">
    <property type="nucleotide sequence ID" value="NZ_CP017560.1"/>
</dbReference>
<proteinExistence type="predicted"/>
<reference evidence="2 3" key="1">
    <citation type="submission" date="2016-09" db="EMBL/GenBank/DDBJ databases">
        <title>Complete genome sequence of the Lysinibacillus sphaericus LMG 22257, a specie of Bacillus with ureolytic activity that can effectively biodeposit calcium carbonate.</title>
        <authorList>
            <person name="Yan W."/>
        </authorList>
    </citation>
    <scope>NUCLEOTIDE SEQUENCE [LARGE SCALE GENOMIC DNA]</scope>
    <source>
        <strain evidence="2 3">LMG 22257</strain>
    </source>
</reference>
<keyword evidence="3" id="KW-1185">Reference proteome</keyword>
<keyword evidence="1" id="KW-1133">Transmembrane helix</keyword>
<protein>
    <submittedName>
        <fullName evidence="2">Uncharacterized protein</fullName>
    </submittedName>
</protein>
<sequence>MRKNNNNNYQPKTPKIQTYMAIVATLPMLGDGIWRVGGFFLCAYLILSGQVVTALAFLPIFLKHYFN</sequence>
<organism evidence="2 3">
    <name type="scientific">Sporosarcina ureilytica</name>
    <dbReference type="NCBI Taxonomy" id="298596"/>
    <lineage>
        <taxon>Bacteria</taxon>
        <taxon>Bacillati</taxon>
        <taxon>Bacillota</taxon>
        <taxon>Bacilli</taxon>
        <taxon>Bacillales</taxon>
        <taxon>Caryophanaceae</taxon>
        <taxon>Sporosarcina</taxon>
    </lineage>
</organism>
<evidence type="ECO:0000313" key="3">
    <source>
        <dbReference type="Proteomes" id="UP000185746"/>
    </source>
</evidence>
<dbReference type="Proteomes" id="UP000185746">
    <property type="component" value="Chromosome"/>
</dbReference>
<feature type="transmembrane region" description="Helical" evidence="1">
    <location>
        <begin position="36"/>
        <end position="62"/>
    </location>
</feature>